<gene>
    <name evidence="2" type="ORF">HK100_004989</name>
</gene>
<comment type="caution">
    <text evidence="2">The sequence shown here is derived from an EMBL/GenBank/DDBJ whole genome shotgun (WGS) entry which is preliminary data.</text>
</comment>
<dbReference type="AlphaFoldDB" id="A0AAD5XKR9"/>
<organism evidence="2 3">
    <name type="scientific">Physocladia obscura</name>
    <dbReference type="NCBI Taxonomy" id="109957"/>
    <lineage>
        <taxon>Eukaryota</taxon>
        <taxon>Fungi</taxon>
        <taxon>Fungi incertae sedis</taxon>
        <taxon>Chytridiomycota</taxon>
        <taxon>Chytridiomycota incertae sedis</taxon>
        <taxon>Chytridiomycetes</taxon>
        <taxon>Chytridiales</taxon>
        <taxon>Chytriomycetaceae</taxon>
        <taxon>Physocladia</taxon>
    </lineage>
</organism>
<protein>
    <submittedName>
        <fullName evidence="2">Uncharacterized protein</fullName>
    </submittedName>
</protein>
<dbReference type="Proteomes" id="UP001211907">
    <property type="component" value="Unassembled WGS sequence"/>
</dbReference>
<accession>A0AAD5XKR9</accession>
<feature type="compositionally biased region" description="Polar residues" evidence="1">
    <location>
        <begin position="449"/>
        <end position="462"/>
    </location>
</feature>
<reference evidence="2" key="1">
    <citation type="submission" date="2020-05" db="EMBL/GenBank/DDBJ databases">
        <title>Phylogenomic resolution of chytrid fungi.</title>
        <authorList>
            <person name="Stajich J.E."/>
            <person name="Amses K."/>
            <person name="Simmons R."/>
            <person name="Seto K."/>
            <person name="Myers J."/>
            <person name="Bonds A."/>
            <person name="Quandt C.A."/>
            <person name="Barry K."/>
            <person name="Liu P."/>
            <person name="Grigoriev I."/>
            <person name="Longcore J.E."/>
            <person name="James T.Y."/>
        </authorList>
    </citation>
    <scope>NUCLEOTIDE SEQUENCE</scope>
    <source>
        <strain evidence="2">JEL0513</strain>
    </source>
</reference>
<feature type="region of interest" description="Disordered" evidence="1">
    <location>
        <begin position="389"/>
        <end position="480"/>
    </location>
</feature>
<dbReference type="EMBL" id="JADGJH010000238">
    <property type="protein sequence ID" value="KAJ3132754.1"/>
    <property type="molecule type" value="Genomic_DNA"/>
</dbReference>
<sequence length="505" mass="53115">MSTFMATVARLDRTRVGIKDSTPYLALAQYFGTDERTSHAYGVDGAGLDFYTQQAVLVRILAGKHDWTTAGDIAANTSATTTAATNNHTMARYTAAVRKFEKVVHDVVGVLLNIVVAPSGSGGGGFVGTAYAAARELRAAWSEVGAGCEVTREISAVRASVFVGPVIFGVAADVMADAAYRSRWHENRQVVINGLFSMLRVPTIAGANGGLVNGNGGAAANAGNSGRGAAEVHYVLLEAAAGLHRGSVFGMCEECGAEVVLDPDVSLNKRIVYVSARGGGVFVGESSDSLKIEEGSGGGEIVGGSDDVSEARKATLEAAAAIAAAAAARSNARGGSGGNGNKSAGVQMFPCLHFYGTAAPVFEIDVQVQQTERLRRTFTAATTTSMATTINAGGAGGASGLSRGESFSSGSSAGAWQRHQQQQQQQLPQYQYQQQQQQQRQQTPPLPGNANNILRDQSPSSSFRDREAQMQQQQQQQQSTPVTALQIQRLQKQVNINYLSEKYVK</sequence>
<feature type="compositionally biased region" description="Low complexity" evidence="1">
    <location>
        <begin position="469"/>
        <end position="478"/>
    </location>
</feature>
<name>A0AAD5XKR9_9FUNG</name>
<feature type="compositionally biased region" description="Low complexity" evidence="1">
    <location>
        <begin position="400"/>
        <end position="442"/>
    </location>
</feature>
<evidence type="ECO:0000256" key="1">
    <source>
        <dbReference type="SAM" id="MobiDB-lite"/>
    </source>
</evidence>
<proteinExistence type="predicted"/>
<evidence type="ECO:0000313" key="3">
    <source>
        <dbReference type="Proteomes" id="UP001211907"/>
    </source>
</evidence>
<evidence type="ECO:0000313" key="2">
    <source>
        <dbReference type="EMBL" id="KAJ3132754.1"/>
    </source>
</evidence>
<keyword evidence="3" id="KW-1185">Reference proteome</keyword>